<dbReference type="InterPro" id="IPR009100">
    <property type="entry name" value="AcylCoA_DH/oxidase_NM_dom_sf"/>
</dbReference>
<accession>A0ABX7B1V1</accession>
<dbReference type="PANTHER" id="PTHR42803">
    <property type="entry name" value="ACYL-COA DEHYDROGENASE"/>
    <property type="match status" value="1"/>
</dbReference>
<dbReference type="InterPro" id="IPR036250">
    <property type="entry name" value="AcylCo_DH-like_C"/>
</dbReference>
<dbReference type="Gene3D" id="1.10.540.10">
    <property type="entry name" value="Acyl-CoA dehydrogenase/oxidase, N-terminal domain"/>
    <property type="match status" value="1"/>
</dbReference>
<keyword evidence="12" id="KW-1185">Reference proteome</keyword>
<proteinExistence type="inferred from homology"/>
<dbReference type="Pfam" id="PF02771">
    <property type="entry name" value="Acyl-CoA_dh_N"/>
    <property type="match status" value="1"/>
</dbReference>
<keyword evidence="5 6" id="KW-0560">Oxidoreductase</keyword>
<dbReference type="InterPro" id="IPR006091">
    <property type="entry name" value="Acyl-CoA_Oxase/DH_mid-dom"/>
</dbReference>
<dbReference type="SUPFAM" id="SSF47203">
    <property type="entry name" value="Acyl-CoA dehydrogenase C-terminal domain-like"/>
    <property type="match status" value="1"/>
</dbReference>
<evidence type="ECO:0000313" key="11">
    <source>
        <dbReference type="EMBL" id="QQP87829.1"/>
    </source>
</evidence>
<dbReference type="SUPFAM" id="SSF56645">
    <property type="entry name" value="Acyl-CoA dehydrogenase NM domain-like"/>
    <property type="match status" value="1"/>
</dbReference>
<dbReference type="EMBL" id="CP067420">
    <property type="protein sequence ID" value="QQP87829.1"/>
    <property type="molecule type" value="Genomic_DNA"/>
</dbReference>
<evidence type="ECO:0000259" key="7">
    <source>
        <dbReference type="Pfam" id="PF00441"/>
    </source>
</evidence>
<protein>
    <submittedName>
        <fullName evidence="11">Acyl-CoA dehydrogenase</fullName>
    </submittedName>
</protein>
<feature type="domain" description="Acyl-CoA dehydrogenase/oxidase N-terminal" evidence="9">
    <location>
        <begin position="75"/>
        <end position="157"/>
    </location>
</feature>
<feature type="domain" description="Acyl-CoA oxidase/dehydrogenase middle" evidence="8">
    <location>
        <begin position="162"/>
        <end position="268"/>
    </location>
</feature>
<feature type="domain" description="Acetyl-CoA dehydrogenase-like C-terminal" evidence="10">
    <location>
        <begin position="465"/>
        <end position="592"/>
    </location>
</feature>
<dbReference type="InterPro" id="IPR052166">
    <property type="entry name" value="Diverse_Acyl-CoA_DH"/>
</dbReference>
<gene>
    <name evidence="11" type="ORF">IGS68_17285</name>
</gene>
<evidence type="ECO:0000256" key="6">
    <source>
        <dbReference type="RuleBase" id="RU362125"/>
    </source>
</evidence>
<keyword evidence="4 6" id="KW-0274">FAD</keyword>
<evidence type="ECO:0000256" key="3">
    <source>
        <dbReference type="ARBA" id="ARBA00022630"/>
    </source>
</evidence>
<dbReference type="Proteomes" id="UP000595197">
    <property type="component" value="Chromosome"/>
</dbReference>
<feature type="domain" description="Acyl-CoA dehydrogenase/oxidase C-terminal" evidence="7">
    <location>
        <begin position="283"/>
        <end position="449"/>
    </location>
</feature>
<organism evidence="11 12">
    <name type="scientific">Skermanella cutis</name>
    <dbReference type="NCBI Taxonomy" id="2775420"/>
    <lineage>
        <taxon>Bacteria</taxon>
        <taxon>Pseudomonadati</taxon>
        <taxon>Pseudomonadota</taxon>
        <taxon>Alphaproteobacteria</taxon>
        <taxon>Rhodospirillales</taxon>
        <taxon>Azospirillaceae</taxon>
        <taxon>Skermanella</taxon>
    </lineage>
</organism>
<evidence type="ECO:0000259" key="8">
    <source>
        <dbReference type="Pfam" id="PF02770"/>
    </source>
</evidence>
<sequence>MIPYSAPIQDMRFVLNEVVGMDRITSLPGYADATPDMVDAILDEAGKLASNVLAPINFSGDQEGAVLENGVVRTPKGFREAYRQYQEGGWNSVPFDPEHGGQGLPWTLAMAVQEMWQAANMSFALCPMLNQGAVEALTEHGSDALKEIYLGKLISGEWTGTMNLTEPQAGSDLAAIRTRAVREDGHYRISGQKIYITYGEHDFTENIIHMVLARLNDAPPGIKGISLFVVPKFLVNPDGSLGERNDLRCVSLEHKLGIHASPTAVMAFGDNDGAIGYLVGEENRGIEYMFTMMNNARMGVGLQGVAISERAYQQARDYARTRVQSRDMTDAKGEPVSIVRHPDVRRMLMTMRAQTEAARALTYYAVAALDVAKKHADPAEAAKGQAMADLLTPVVKAWCTDLGVENASTGIQIHGGMGFIEETGAAQHLRDARITPIYEGTNGIQANDLVFRKVIRDGGAAAGNLFAEMRETVEALKHLPGDDMAAISIALGKAVDALEKATAWLVEHGKRMPQAAAAGAANYLRMFGITTGGFLMARAAMAALQGQADPDADQRFLDAKLITARFFADQFLPQAASLLTPITEGHRTVMALSEDQF</sequence>
<dbReference type="Gene3D" id="1.20.140.10">
    <property type="entry name" value="Butyryl-CoA Dehydrogenase, subunit A, domain 3"/>
    <property type="match status" value="1"/>
</dbReference>
<dbReference type="Pfam" id="PF02770">
    <property type="entry name" value="Acyl-CoA_dh_M"/>
    <property type="match status" value="1"/>
</dbReference>
<evidence type="ECO:0000256" key="4">
    <source>
        <dbReference type="ARBA" id="ARBA00022827"/>
    </source>
</evidence>
<dbReference type="Pfam" id="PF00441">
    <property type="entry name" value="Acyl-CoA_dh_1"/>
    <property type="match status" value="1"/>
</dbReference>
<name>A0ABX7B1V1_9PROT</name>
<keyword evidence="3 6" id="KW-0285">Flavoprotein</keyword>
<evidence type="ECO:0000259" key="9">
    <source>
        <dbReference type="Pfam" id="PF02771"/>
    </source>
</evidence>
<reference evidence="11" key="1">
    <citation type="submission" date="2021-02" db="EMBL/GenBank/DDBJ databases">
        <title>Skermanella TT6 skin isolate.</title>
        <authorList>
            <person name="Lee K."/>
            <person name="Ganzorig M."/>
        </authorList>
    </citation>
    <scope>NUCLEOTIDE SEQUENCE</scope>
    <source>
        <strain evidence="11">TT6</strain>
    </source>
</reference>
<dbReference type="InterPro" id="IPR009075">
    <property type="entry name" value="AcylCo_DH/oxidase_C"/>
</dbReference>
<dbReference type="InterPro" id="IPR013786">
    <property type="entry name" value="AcylCoA_DH/ox_N"/>
</dbReference>
<comment type="cofactor">
    <cofactor evidence="1 6">
        <name>FAD</name>
        <dbReference type="ChEBI" id="CHEBI:57692"/>
    </cofactor>
</comment>
<evidence type="ECO:0000313" key="12">
    <source>
        <dbReference type="Proteomes" id="UP000595197"/>
    </source>
</evidence>
<evidence type="ECO:0000256" key="2">
    <source>
        <dbReference type="ARBA" id="ARBA00009347"/>
    </source>
</evidence>
<dbReference type="InterPro" id="IPR037069">
    <property type="entry name" value="AcylCoA_DH/ox_N_sf"/>
</dbReference>
<dbReference type="PANTHER" id="PTHR42803:SF1">
    <property type="entry name" value="BROAD-SPECIFICITY LINEAR ACYL-COA DEHYDROGENASE FADE5"/>
    <property type="match status" value="1"/>
</dbReference>
<evidence type="ECO:0000259" key="10">
    <source>
        <dbReference type="Pfam" id="PF12806"/>
    </source>
</evidence>
<comment type="similarity">
    <text evidence="2 6">Belongs to the acyl-CoA dehydrogenase family.</text>
</comment>
<dbReference type="InterPro" id="IPR025878">
    <property type="entry name" value="Acyl-CoA_dh-like_C_dom"/>
</dbReference>
<dbReference type="RefSeq" id="WP_201071806.1">
    <property type="nucleotide sequence ID" value="NZ_CP067420.1"/>
</dbReference>
<dbReference type="Gene3D" id="2.40.110.10">
    <property type="entry name" value="Butyryl-CoA Dehydrogenase, subunit A, domain 2"/>
    <property type="match status" value="1"/>
</dbReference>
<dbReference type="Pfam" id="PF12806">
    <property type="entry name" value="Acyl-CoA_dh_C"/>
    <property type="match status" value="1"/>
</dbReference>
<dbReference type="InterPro" id="IPR046373">
    <property type="entry name" value="Acyl-CoA_Oxase/DH_mid-dom_sf"/>
</dbReference>
<evidence type="ECO:0000256" key="5">
    <source>
        <dbReference type="ARBA" id="ARBA00023002"/>
    </source>
</evidence>
<evidence type="ECO:0000256" key="1">
    <source>
        <dbReference type="ARBA" id="ARBA00001974"/>
    </source>
</evidence>